<proteinExistence type="predicted"/>
<sequence length="158" mass="17403">MPARELPSQDIFIIYLSVHFSGSIRLSSEFTQQYATQHLGSGVYALYPPDTDKAQGLMKLMEHYNVGPQSVGYLGYDESDAMALMYCECSVTVVPSPTMLPSNTSKRASHGPYMSDTPLFSKYIIQEGFDYPTFAAAMKHIFGDTATPLDPSGTQHKA</sequence>
<dbReference type="AlphaFoldDB" id="A0AAV4LYX6"/>
<reference evidence="1 2" key="1">
    <citation type="submission" date="2021-06" db="EMBL/GenBank/DDBJ databases">
        <title>Genome sequence of Babesia caballi.</title>
        <authorList>
            <person name="Yamagishi J."/>
            <person name="Kidaka T."/>
            <person name="Ochi A."/>
        </authorList>
    </citation>
    <scope>NUCLEOTIDE SEQUENCE [LARGE SCALE GENOMIC DNA]</scope>
    <source>
        <strain evidence="1">USDA-D6B2</strain>
    </source>
</reference>
<dbReference type="InterPro" id="IPR023214">
    <property type="entry name" value="HAD_sf"/>
</dbReference>
<dbReference type="Gene3D" id="3.40.50.1000">
    <property type="entry name" value="HAD superfamily/HAD-like"/>
    <property type="match status" value="1"/>
</dbReference>
<dbReference type="SUPFAM" id="SSF56784">
    <property type="entry name" value="HAD-like"/>
    <property type="match status" value="1"/>
</dbReference>
<keyword evidence="1" id="KW-0378">Hydrolase</keyword>
<dbReference type="InterPro" id="IPR036412">
    <property type="entry name" value="HAD-like_sf"/>
</dbReference>
<dbReference type="EMBL" id="BPLF01000004">
    <property type="protein sequence ID" value="GIX65416.1"/>
    <property type="molecule type" value="Genomic_DNA"/>
</dbReference>
<keyword evidence="2" id="KW-1185">Reference proteome</keyword>
<evidence type="ECO:0000313" key="2">
    <source>
        <dbReference type="Proteomes" id="UP001497744"/>
    </source>
</evidence>
<gene>
    <name evidence="1" type="ORF">BcabD6B2_48510</name>
</gene>
<organism evidence="1 2">
    <name type="scientific">Babesia caballi</name>
    <dbReference type="NCBI Taxonomy" id="5871"/>
    <lineage>
        <taxon>Eukaryota</taxon>
        <taxon>Sar</taxon>
        <taxon>Alveolata</taxon>
        <taxon>Apicomplexa</taxon>
        <taxon>Aconoidasida</taxon>
        <taxon>Piroplasmida</taxon>
        <taxon>Babesiidae</taxon>
        <taxon>Babesia</taxon>
    </lineage>
</organism>
<dbReference type="GeneID" id="94196897"/>
<dbReference type="GO" id="GO:0016787">
    <property type="term" value="F:hydrolase activity"/>
    <property type="evidence" value="ECO:0007669"/>
    <property type="project" value="UniProtKB-KW"/>
</dbReference>
<evidence type="ECO:0000313" key="1">
    <source>
        <dbReference type="EMBL" id="GIX65416.1"/>
    </source>
</evidence>
<dbReference type="Proteomes" id="UP001497744">
    <property type="component" value="Unassembled WGS sequence"/>
</dbReference>
<accession>A0AAV4LYX6</accession>
<protein>
    <submittedName>
        <fullName evidence="1">Haloacid dehalogenase-like hydrolase family member protein</fullName>
    </submittedName>
</protein>
<name>A0AAV4LYX6_BABCB</name>
<dbReference type="RefSeq" id="XP_067717485.1">
    <property type="nucleotide sequence ID" value="XM_067861384.1"/>
</dbReference>
<comment type="caution">
    <text evidence="1">The sequence shown here is derived from an EMBL/GenBank/DDBJ whole genome shotgun (WGS) entry which is preliminary data.</text>
</comment>